<evidence type="ECO:0000313" key="3">
    <source>
        <dbReference type="Proteomes" id="UP001479436"/>
    </source>
</evidence>
<evidence type="ECO:0000313" key="2">
    <source>
        <dbReference type="EMBL" id="KAK9760527.1"/>
    </source>
</evidence>
<gene>
    <name evidence="2" type="ORF">K7432_015349</name>
</gene>
<protein>
    <submittedName>
        <fullName evidence="2">Uncharacterized protein</fullName>
    </submittedName>
</protein>
<keyword evidence="3" id="KW-1185">Reference proteome</keyword>
<comment type="caution">
    <text evidence="2">The sequence shown here is derived from an EMBL/GenBank/DDBJ whole genome shotgun (WGS) entry which is preliminary data.</text>
</comment>
<dbReference type="Proteomes" id="UP001479436">
    <property type="component" value="Unassembled WGS sequence"/>
</dbReference>
<feature type="transmembrane region" description="Helical" evidence="1">
    <location>
        <begin position="75"/>
        <end position="93"/>
    </location>
</feature>
<proteinExistence type="predicted"/>
<keyword evidence="1" id="KW-1133">Transmembrane helix</keyword>
<evidence type="ECO:0000256" key="1">
    <source>
        <dbReference type="SAM" id="Phobius"/>
    </source>
</evidence>
<keyword evidence="1" id="KW-0812">Transmembrane</keyword>
<reference evidence="2 3" key="1">
    <citation type="submission" date="2023-04" db="EMBL/GenBank/DDBJ databases">
        <title>Genome of Basidiobolus ranarum AG-B5.</title>
        <authorList>
            <person name="Stajich J.E."/>
            <person name="Carter-House D."/>
            <person name="Gryganskyi A."/>
        </authorList>
    </citation>
    <scope>NUCLEOTIDE SEQUENCE [LARGE SCALE GENOMIC DNA]</scope>
    <source>
        <strain evidence="2 3">AG-B5</strain>
    </source>
</reference>
<keyword evidence="1" id="KW-0472">Membrane</keyword>
<name>A0ABR2WGA1_9FUNG</name>
<sequence length="98" mass="11366">MVFAVVGRKEDLMVRDNMAPNVEEGTKGLKVMDYMKVPTAEGYKKGWFEEDQSYFDRKGKLVVGKEYFDREKNNLYLYIGGFVVVVMDSYLVYQKAQA</sequence>
<accession>A0ABR2WGA1</accession>
<dbReference type="EMBL" id="JASJQH010002056">
    <property type="protein sequence ID" value="KAK9760527.1"/>
    <property type="molecule type" value="Genomic_DNA"/>
</dbReference>
<organism evidence="2 3">
    <name type="scientific">Basidiobolus ranarum</name>
    <dbReference type="NCBI Taxonomy" id="34480"/>
    <lineage>
        <taxon>Eukaryota</taxon>
        <taxon>Fungi</taxon>
        <taxon>Fungi incertae sedis</taxon>
        <taxon>Zoopagomycota</taxon>
        <taxon>Entomophthoromycotina</taxon>
        <taxon>Basidiobolomycetes</taxon>
        <taxon>Basidiobolales</taxon>
        <taxon>Basidiobolaceae</taxon>
        <taxon>Basidiobolus</taxon>
    </lineage>
</organism>